<organism evidence="2 3">
    <name type="scientific">Drosophila kikkawai</name>
    <name type="common">Fruit fly</name>
    <dbReference type="NCBI Taxonomy" id="30033"/>
    <lineage>
        <taxon>Eukaryota</taxon>
        <taxon>Metazoa</taxon>
        <taxon>Ecdysozoa</taxon>
        <taxon>Arthropoda</taxon>
        <taxon>Hexapoda</taxon>
        <taxon>Insecta</taxon>
        <taxon>Pterygota</taxon>
        <taxon>Neoptera</taxon>
        <taxon>Endopterygota</taxon>
        <taxon>Diptera</taxon>
        <taxon>Brachycera</taxon>
        <taxon>Muscomorpha</taxon>
        <taxon>Ephydroidea</taxon>
        <taxon>Drosophilidae</taxon>
        <taxon>Drosophila</taxon>
        <taxon>Sophophora</taxon>
    </lineage>
</organism>
<evidence type="ECO:0000313" key="2">
    <source>
        <dbReference type="Proteomes" id="UP001652661"/>
    </source>
</evidence>
<evidence type="ECO:0000313" key="3">
    <source>
        <dbReference type="RefSeq" id="XP_070140198.1"/>
    </source>
</evidence>
<dbReference type="Proteomes" id="UP001652661">
    <property type="component" value="Chromosome 2R"/>
</dbReference>
<dbReference type="RefSeq" id="XP_070140198.1">
    <property type="nucleotide sequence ID" value="XM_070284097.1"/>
</dbReference>
<name>A0ABM4GBV2_DROKI</name>
<reference evidence="3" key="2">
    <citation type="submission" date="2025-08" db="UniProtKB">
        <authorList>
            <consortium name="RefSeq"/>
        </authorList>
    </citation>
    <scope>IDENTIFICATION</scope>
    <source>
        <strain evidence="3">14028-0561.14</strain>
        <tissue evidence="3">Whole fly</tissue>
    </source>
</reference>
<gene>
    <name evidence="3" type="primary">LOC138928033</name>
</gene>
<protein>
    <submittedName>
        <fullName evidence="3">Uncharacterized protein</fullName>
    </submittedName>
</protein>
<evidence type="ECO:0000256" key="1">
    <source>
        <dbReference type="SAM" id="MobiDB-lite"/>
    </source>
</evidence>
<sequence>MPPGHLGASPILRRTGVYSRRSGDRLISPRWLVTWQSTCVPNPQRGRDPSQGCARAKAVAKGLKEVAKEKWPTIHRPTNYAKYPFPTSGPYWSSKRNHKALVLHKSRTQGTNTRRRRGTTTGGLPNTTKIINLEQIT</sequence>
<feature type="region of interest" description="Disordered" evidence="1">
    <location>
        <begin position="107"/>
        <end position="126"/>
    </location>
</feature>
<dbReference type="GeneID" id="138928033"/>
<proteinExistence type="predicted"/>
<keyword evidence="2" id="KW-1185">Reference proteome</keyword>
<reference evidence="2" key="1">
    <citation type="submission" date="2025-05" db="UniProtKB">
        <authorList>
            <consortium name="RefSeq"/>
        </authorList>
    </citation>
    <scope>NUCLEOTIDE SEQUENCE [LARGE SCALE GENOMIC DNA]</scope>
    <source>
        <strain evidence="2">14028-0561.14</strain>
    </source>
</reference>
<accession>A0ABM4GBV2</accession>
<feature type="compositionally biased region" description="Basic residues" evidence="1">
    <location>
        <begin position="107"/>
        <end position="118"/>
    </location>
</feature>